<evidence type="ECO:0000313" key="1">
    <source>
        <dbReference type="EMBL" id="MCP9610523.1"/>
    </source>
</evidence>
<accession>A0ABT1MFR6</accession>
<keyword evidence="2" id="KW-1185">Reference proteome</keyword>
<organism evidence="1 2">
    <name type="scientific">Coprobacter tertius</name>
    <dbReference type="NCBI Taxonomy" id="2944915"/>
    <lineage>
        <taxon>Bacteria</taxon>
        <taxon>Pseudomonadati</taxon>
        <taxon>Bacteroidota</taxon>
        <taxon>Bacteroidia</taxon>
        <taxon>Bacteroidales</taxon>
        <taxon>Barnesiellaceae</taxon>
        <taxon>Coprobacter</taxon>
    </lineage>
</organism>
<evidence type="ECO:0000313" key="2">
    <source>
        <dbReference type="Proteomes" id="UP001205603"/>
    </source>
</evidence>
<proteinExistence type="predicted"/>
<gene>
    <name evidence="1" type="ORF">NMU02_00250</name>
</gene>
<dbReference type="RefSeq" id="WP_255025024.1">
    <property type="nucleotide sequence ID" value="NZ_JANDHW010000001.1"/>
</dbReference>
<reference evidence="1 2" key="1">
    <citation type="submission" date="2022-07" db="EMBL/GenBank/DDBJ databases">
        <title>Fecal culturing of patients with breast cancer.</title>
        <authorList>
            <person name="Teng N.M.Y."/>
            <person name="Kiu R."/>
            <person name="Evans R."/>
            <person name="Baker D.J."/>
            <person name="Zenner C."/>
            <person name="Robinson S.D."/>
            <person name="Hall L.J."/>
        </authorList>
    </citation>
    <scope>NUCLEOTIDE SEQUENCE [LARGE SCALE GENOMIC DNA]</scope>
    <source>
        <strain evidence="1 2">LH1063</strain>
    </source>
</reference>
<sequence>MNLWIILIIILFFVIRSVIKANEQVKKNQNAQIPEEQNVNPEKEITWEDIFMPQEKKQPQPIPILSEEKKRKKEIKKEIPEEVANAKEIEMVPNLDYDNEENSSGWFKDTEDLQRAVINSEVLSRKFQI</sequence>
<dbReference type="Proteomes" id="UP001205603">
    <property type="component" value="Unassembled WGS sequence"/>
</dbReference>
<comment type="caution">
    <text evidence="1">The sequence shown here is derived from an EMBL/GenBank/DDBJ whole genome shotgun (WGS) entry which is preliminary data.</text>
</comment>
<protein>
    <submittedName>
        <fullName evidence="1">Uncharacterized protein</fullName>
    </submittedName>
</protein>
<name>A0ABT1MFR6_9BACT</name>
<dbReference type="EMBL" id="JANDHW010000001">
    <property type="protein sequence ID" value="MCP9610523.1"/>
    <property type="molecule type" value="Genomic_DNA"/>
</dbReference>